<evidence type="ECO:0000259" key="3">
    <source>
        <dbReference type="PROSITE" id="PS50043"/>
    </source>
</evidence>
<dbReference type="PROSITE" id="PS00622">
    <property type="entry name" value="HTH_LUXR_1"/>
    <property type="match status" value="1"/>
</dbReference>
<dbReference type="RefSeq" id="WP_193953842.1">
    <property type="nucleotide sequence ID" value="NZ_JADEYS010000013.1"/>
</dbReference>
<evidence type="ECO:0000256" key="2">
    <source>
        <dbReference type="PROSITE-ProRule" id="PRU00169"/>
    </source>
</evidence>
<dbReference type="InterPro" id="IPR001789">
    <property type="entry name" value="Sig_transdc_resp-reg_receiver"/>
</dbReference>
<keyword evidence="2" id="KW-0597">Phosphoprotein</keyword>
<dbReference type="GO" id="GO:0006355">
    <property type="term" value="P:regulation of DNA-templated transcription"/>
    <property type="evidence" value="ECO:0007669"/>
    <property type="project" value="InterPro"/>
</dbReference>
<sequence length="205" mass="22620">MKIIIADSSPLYALGVELVMGKSGITVVSQIVESFDGLQHAVEHVQGAMMIVVDARLPGLVELEALARFKQNNNARLLMLTDDTDVALMRRARMSGVDGVVAKTAPLSELGEALREILAGGTWRFNEKVSLDQWGAQKTRLGYALCRLSNQENKVLNLVKCGLRNKQIADKMSLTEHTVKTHMSSILRKLEVENRTQLVVALQQI</sequence>
<dbReference type="Gene3D" id="3.40.50.2300">
    <property type="match status" value="1"/>
</dbReference>
<dbReference type="SMART" id="SM00421">
    <property type="entry name" value="HTH_LUXR"/>
    <property type="match status" value="1"/>
</dbReference>
<dbReference type="InterPro" id="IPR011006">
    <property type="entry name" value="CheY-like_superfamily"/>
</dbReference>
<comment type="caution">
    <text evidence="5">The sequence shown here is derived from an EMBL/GenBank/DDBJ whole genome shotgun (WGS) entry which is preliminary data.</text>
</comment>
<dbReference type="Pfam" id="PF00072">
    <property type="entry name" value="Response_reg"/>
    <property type="match status" value="1"/>
</dbReference>
<dbReference type="SUPFAM" id="SSF46894">
    <property type="entry name" value="C-terminal effector domain of the bipartite response regulators"/>
    <property type="match status" value="1"/>
</dbReference>
<dbReference type="GO" id="GO:0003677">
    <property type="term" value="F:DNA binding"/>
    <property type="evidence" value="ECO:0007669"/>
    <property type="project" value="UniProtKB-KW"/>
</dbReference>
<gene>
    <name evidence="5" type="ORF">IOQ59_13185</name>
</gene>
<proteinExistence type="predicted"/>
<keyword evidence="6" id="KW-1185">Reference proteome</keyword>
<accession>A0A8J7FF13</accession>
<feature type="domain" description="HTH luxR-type" evidence="3">
    <location>
        <begin position="141"/>
        <end position="205"/>
    </location>
</feature>
<dbReference type="Pfam" id="PF00196">
    <property type="entry name" value="GerE"/>
    <property type="match status" value="1"/>
</dbReference>
<organism evidence="5 6">
    <name type="scientific">Pontibacterium sinense</name>
    <dbReference type="NCBI Taxonomy" id="2781979"/>
    <lineage>
        <taxon>Bacteria</taxon>
        <taxon>Pseudomonadati</taxon>
        <taxon>Pseudomonadota</taxon>
        <taxon>Gammaproteobacteria</taxon>
        <taxon>Oceanospirillales</taxon>
        <taxon>Oceanospirillaceae</taxon>
        <taxon>Pontibacterium</taxon>
    </lineage>
</organism>
<feature type="modified residue" description="4-aspartylphosphate" evidence="2">
    <location>
        <position position="54"/>
    </location>
</feature>
<dbReference type="PROSITE" id="PS50043">
    <property type="entry name" value="HTH_LUXR_2"/>
    <property type="match status" value="1"/>
</dbReference>
<dbReference type="InterPro" id="IPR000792">
    <property type="entry name" value="Tscrpt_reg_LuxR_C"/>
</dbReference>
<protein>
    <submittedName>
        <fullName evidence="5">Response regulator transcription factor</fullName>
    </submittedName>
</protein>
<dbReference type="PANTHER" id="PTHR45566">
    <property type="entry name" value="HTH-TYPE TRANSCRIPTIONAL REGULATOR YHJB-RELATED"/>
    <property type="match status" value="1"/>
</dbReference>
<name>A0A8J7FF13_9GAMM</name>
<keyword evidence="1" id="KW-0238">DNA-binding</keyword>
<dbReference type="InterPro" id="IPR051015">
    <property type="entry name" value="EvgA-like"/>
</dbReference>
<evidence type="ECO:0000256" key="1">
    <source>
        <dbReference type="ARBA" id="ARBA00023125"/>
    </source>
</evidence>
<dbReference type="PANTHER" id="PTHR45566:SF1">
    <property type="entry name" value="HTH-TYPE TRANSCRIPTIONAL REGULATOR YHJB-RELATED"/>
    <property type="match status" value="1"/>
</dbReference>
<evidence type="ECO:0000259" key="4">
    <source>
        <dbReference type="PROSITE" id="PS50110"/>
    </source>
</evidence>
<dbReference type="PRINTS" id="PR00038">
    <property type="entry name" value="HTHLUXR"/>
</dbReference>
<dbReference type="AlphaFoldDB" id="A0A8J7FF13"/>
<dbReference type="CDD" id="cd06170">
    <property type="entry name" value="LuxR_C_like"/>
    <property type="match status" value="1"/>
</dbReference>
<dbReference type="Proteomes" id="UP000640333">
    <property type="component" value="Unassembled WGS sequence"/>
</dbReference>
<dbReference type="GO" id="GO:0000160">
    <property type="term" value="P:phosphorelay signal transduction system"/>
    <property type="evidence" value="ECO:0007669"/>
    <property type="project" value="InterPro"/>
</dbReference>
<evidence type="ECO:0000313" key="6">
    <source>
        <dbReference type="Proteomes" id="UP000640333"/>
    </source>
</evidence>
<reference evidence="5" key="1">
    <citation type="submission" date="2020-10" db="EMBL/GenBank/DDBJ databases">
        <title>Bacterium isolated from coastal waters sediment.</title>
        <authorList>
            <person name="Chen R.-J."/>
            <person name="Lu D.-C."/>
            <person name="Zhu K.-L."/>
            <person name="Du Z.-J."/>
        </authorList>
    </citation>
    <scope>NUCLEOTIDE SEQUENCE</scope>
    <source>
        <strain evidence="5">N1Y112</strain>
    </source>
</reference>
<dbReference type="PROSITE" id="PS50110">
    <property type="entry name" value="RESPONSE_REGULATORY"/>
    <property type="match status" value="1"/>
</dbReference>
<dbReference type="EMBL" id="JADEYS010000013">
    <property type="protein sequence ID" value="MBE9398209.1"/>
    <property type="molecule type" value="Genomic_DNA"/>
</dbReference>
<feature type="domain" description="Response regulatory" evidence="4">
    <location>
        <begin position="2"/>
        <end position="118"/>
    </location>
</feature>
<evidence type="ECO:0000313" key="5">
    <source>
        <dbReference type="EMBL" id="MBE9398209.1"/>
    </source>
</evidence>
<dbReference type="SUPFAM" id="SSF52172">
    <property type="entry name" value="CheY-like"/>
    <property type="match status" value="1"/>
</dbReference>
<dbReference type="SMART" id="SM00448">
    <property type="entry name" value="REC"/>
    <property type="match status" value="1"/>
</dbReference>
<dbReference type="InterPro" id="IPR016032">
    <property type="entry name" value="Sig_transdc_resp-reg_C-effctor"/>
</dbReference>